<gene>
    <name evidence="1" type="ORF">L1987_02096</name>
</gene>
<keyword evidence="2" id="KW-1185">Reference proteome</keyword>
<proteinExistence type="predicted"/>
<protein>
    <submittedName>
        <fullName evidence="1">Uncharacterized protein</fullName>
    </submittedName>
</protein>
<evidence type="ECO:0000313" key="1">
    <source>
        <dbReference type="EMBL" id="KAI3828006.1"/>
    </source>
</evidence>
<comment type="caution">
    <text evidence="1">The sequence shown here is derived from an EMBL/GenBank/DDBJ whole genome shotgun (WGS) entry which is preliminary data.</text>
</comment>
<name>A0ACB9K6V9_9ASTR</name>
<accession>A0ACB9K6V9</accession>
<organism evidence="1 2">
    <name type="scientific">Smallanthus sonchifolius</name>
    <dbReference type="NCBI Taxonomy" id="185202"/>
    <lineage>
        <taxon>Eukaryota</taxon>
        <taxon>Viridiplantae</taxon>
        <taxon>Streptophyta</taxon>
        <taxon>Embryophyta</taxon>
        <taxon>Tracheophyta</taxon>
        <taxon>Spermatophyta</taxon>
        <taxon>Magnoliopsida</taxon>
        <taxon>eudicotyledons</taxon>
        <taxon>Gunneridae</taxon>
        <taxon>Pentapetalae</taxon>
        <taxon>asterids</taxon>
        <taxon>campanulids</taxon>
        <taxon>Asterales</taxon>
        <taxon>Asteraceae</taxon>
        <taxon>Asteroideae</taxon>
        <taxon>Heliantheae alliance</taxon>
        <taxon>Millerieae</taxon>
        <taxon>Smallanthus</taxon>
    </lineage>
</organism>
<reference evidence="1 2" key="2">
    <citation type="journal article" date="2022" name="Mol. Ecol. Resour.">
        <title>The genomes of chicory, endive, great burdock and yacon provide insights into Asteraceae paleo-polyploidization history and plant inulin production.</title>
        <authorList>
            <person name="Fan W."/>
            <person name="Wang S."/>
            <person name="Wang H."/>
            <person name="Wang A."/>
            <person name="Jiang F."/>
            <person name="Liu H."/>
            <person name="Zhao H."/>
            <person name="Xu D."/>
            <person name="Zhang Y."/>
        </authorList>
    </citation>
    <scope>NUCLEOTIDE SEQUENCE [LARGE SCALE GENOMIC DNA]</scope>
    <source>
        <strain evidence="2">cv. Yunnan</strain>
        <tissue evidence="1">Leaves</tissue>
    </source>
</reference>
<dbReference type="EMBL" id="CM042018">
    <property type="protein sequence ID" value="KAI3828006.1"/>
    <property type="molecule type" value="Genomic_DNA"/>
</dbReference>
<reference evidence="2" key="1">
    <citation type="journal article" date="2022" name="Mol. Ecol. Resour.">
        <title>The genomes of chicory, endive, great burdock and yacon provide insights into Asteraceae palaeo-polyploidization history and plant inulin production.</title>
        <authorList>
            <person name="Fan W."/>
            <person name="Wang S."/>
            <person name="Wang H."/>
            <person name="Wang A."/>
            <person name="Jiang F."/>
            <person name="Liu H."/>
            <person name="Zhao H."/>
            <person name="Xu D."/>
            <person name="Zhang Y."/>
        </authorList>
    </citation>
    <scope>NUCLEOTIDE SEQUENCE [LARGE SCALE GENOMIC DNA]</scope>
    <source>
        <strain evidence="2">cv. Yunnan</strain>
    </source>
</reference>
<evidence type="ECO:0000313" key="2">
    <source>
        <dbReference type="Proteomes" id="UP001056120"/>
    </source>
</evidence>
<sequence length="82" mass="9195">MIPETRRRPEFRSKRKAVCHQKLSHTEISSVDEFADSGLLYARANTWCKSGFDAGSPGEAEDTCADDGDENITDRGFLQICR</sequence>
<dbReference type="Proteomes" id="UP001056120">
    <property type="component" value="Linkage Group LG01"/>
</dbReference>